<proteinExistence type="predicted"/>
<dbReference type="NCBIfam" id="TIGR02757">
    <property type="entry name" value="TIGR02757 family protein"/>
    <property type="match status" value="1"/>
</dbReference>
<name>A0A9E2L4N3_9SPIR</name>
<gene>
    <name evidence="1" type="ORF">IAA16_09625</name>
</gene>
<dbReference type="AlphaFoldDB" id="A0A9E2L4N3"/>
<comment type="caution">
    <text evidence="1">The sequence shown here is derived from an EMBL/GenBank/DDBJ whole genome shotgun (WGS) entry which is preliminary data.</text>
</comment>
<dbReference type="Proteomes" id="UP000823914">
    <property type="component" value="Unassembled WGS sequence"/>
</dbReference>
<protein>
    <submittedName>
        <fullName evidence="1">TIGR02757 family protein</fullName>
    </submittedName>
</protein>
<accession>A0A9E2L4N3</accession>
<dbReference type="Pfam" id="PF09674">
    <property type="entry name" value="DUF2400"/>
    <property type="match status" value="2"/>
</dbReference>
<evidence type="ECO:0000313" key="2">
    <source>
        <dbReference type="Proteomes" id="UP000823914"/>
    </source>
</evidence>
<dbReference type="InterPro" id="IPR014127">
    <property type="entry name" value="CHP02757"/>
</dbReference>
<reference evidence="1" key="2">
    <citation type="submission" date="2021-04" db="EMBL/GenBank/DDBJ databases">
        <authorList>
            <person name="Gilroy R."/>
        </authorList>
    </citation>
    <scope>NUCLEOTIDE SEQUENCE</scope>
    <source>
        <strain evidence="1">Gambia15-2214</strain>
    </source>
</reference>
<reference evidence="1" key="1">
    <citation type="journal article" date="2021" name="PeerJ">
        <title>Extensive microbial diversity within the chicken gut microbiome revealed by metagenomics and culture.</title>
        <authorList>
            <person name="Gilroy R."/>
            <person name="Ravi A."/>
            <person name="Getino M."/>
            <person name="Pursley I."/>
            <person name="Horton D.L."/>
            <person name="Alikhan N.F."/>
            <person name="Baker D."/>
            <person name="Gharbi K."/>
            <person name="Hall N."/>
            <person name="Watson M."/>
            <person name="Adriaenssens E.M."/>
            <person name="Foster-Nyarko E."/>
            <person name="Jarju S."/>
            <person name="Secka A."/>
            <person name="Antonio M."/>
            <person name="Oren A."/>
            <person name="Chaudhuri R.R."/>
            <person name="La Ragione R."/>
            <person name="Hildebrand F."/>
            <person name="Pallen M.J."/>
        </authorList>
    </citation>
    <scope>NUCLEOTIDE SEQUENCE</scope>
    <source>
        <strain evidence="1">Gambia15-2214</strain>
    </source>
</reference>
<organism evidence="1 2">
    <name type="scientific">Candidatus Treponema excrementipullorum</name>
    <dbReference type="NCBI Taxonomy" id="2838768"/>
    <lineage>
        <taxon>Bacteria</taxon>
        <taxon>Pseudomonadati</taxon>
        <taxon>Spirochaetota</taxon>
        <taxon>Spirochaetia</taxon>
        <taxon>Spirochaetales</taxon>
        <taxon>Treponemataceae</taxon>
        <taxon>Treponema</taxon>
    </lineage>
</organism>
<sequence length="296" mass="34138">MTEEIKKRLLYLAESYETADFINGDPSCILHRYSDKKDTEIAAFIAAMLSFGRRDLFLPKIEGLLDKADRYGGPYQWIKTGKYLQTVCSGVHMGVSDSNELCIDVDEDTGKDICSDIPKKFSEEVLLQKKFYRFYSYKDLIDLLDAFFYMLKSYNSFGDFMKRQYTFFFETAQGELNKPKSIILEEIIGETFSSCKIVPKGKNSANKRVHMFLRWMVRQNSPVDIGLWNWFDASNLLIPLDTHVLQESYRLGILDEKICASKKTAQKITDCLKEIWPEDPCRGDFALFGLGVDKNP</sequence>
<evidence type="ECO:0000313" key="1">
    <source>
        <dbReference type="EMBL" id="MBU3850812.1"/>
    </source>
</evidence>
<dbReference type="EMBL" id="JAHLFV010000220">
    <property type="protein sequence ID" value="MBU3850812.1"/>
    <property type="molecule type" value="Genomic_DNA"/>
</dbReference>